<accession>A0A364N8V7</accession>
<evidence type="ECO:0000313" key="3">
    <source>
        <dbReference type="EMBL" id="RAR13593.1"/>
    </source>
</evidence>
<dbReference type="InterPro" id="IPR018712">
    <property type="entry name" value="Tle1-like_cat"/>
</dbReference>
<organism evidence="3 4">
    <name type="scientific">Stemphylium lycopersici</name>
    <name type="common">Tomato gray leaf spot disease fungus</name>
    <name type="synonym">Thyrospora lycopersici</name>
    <dbReference type="NCBI Taxonomy" id="183478"/>
    <lineage>
        <taxon>Eukaryota</taxon>
        <taxon>Fungi</taxon>
        <taxon>Dikarya</taxon>
        <taxon>Ascomycota</taxon>
        <taxon>Pezizomycotina</taxon>
        <taxon>Dothideomycetes</taxon>
        <taxon>Pleosporomycetidae</taxon>
        <taxon>Pleosporales</taxon>
        <taxon>Pleosporineae</taxon>
        <taxon>Pleosporaceae</taxon>
        <taxon>Stemphylium</taxon>
    </lineage>
</organism>
<feature type="region of interest" description="Disordered" evidence="1">
    <location>
        <begin position="275"/>
        <end position="298"/>
    </location>
</feature>
<name>A0A364N8V7_STELY</name>
<feature type="region of interest" description="Disordered" evidence="1">
    <location>
        <begin position="60"/>
        <end position="83"/>
    </location>
</feature>
<reference evidence="4" key="1">
    <citation type="submission" date="2018-05" db="EMBL/GenBank/DDBJ databases">
        <title>Draft genome sequence of Stemphylium lycopersici strain CIDEFI 213.</title>
        <authorList>
            <person name="Medina R."/>
            <person name="Franco M.E.E."/>
            <person name="Lucentini C.G."/>
            <person name="Saparrat M.C.N."/>
            <person name="Balatti P.A."/>
        </authorList>
    </citation>
    <scope>NUCLEOTIDE SEQUENCE [LARGE SCALE GENOMIC DNA]</scope>
    <source>
        <strain evidence="4">CIDEFI 213</strain>
    </source>
</reference>
<keyword evidence="4" id="KW-1185">Reference proteome</keyword>
<comment type="caution">
    <text evidence="3">The sequence shown here is derived from an EMBL/GenBank/DDBJ whole genome shotgun (WGS) entry which is preliminary data.</text>
</comment>
<feature type="domain" description="T6SS Phospholipase effector Tle1-like catalytic" evidence="2">
    <location>
        <begin position="11"/>
        <end position="359"/>
    </location>
</feature>
<dbReference type="PANTHER" id="PTHR33840:SF16">
    <property type="entry name" value="DUF2235 DOMAIN-CONTAINING PROTEIN"/>
    <property type="match status" value="1"/>
</dbReference>
<dbReference type="AlphaFoldDB" id="A0A364N8V7"/>
<sequence>MPSTTSTRPPKRLAVFCDGTWVGRETAVDDAPPSNIRQLANMVGNVEYTSNSVDKTAAKVYPIKPHKNPSSTSSSDKDSTPTITAGYQEGVGLNKNFLQYIWDGATASSISDECISVYKYIVENYTDSHEIWLFGFSRGAFTVRCVAGMINNCGIIKRRAEYSDAEVSRLCYEVFRTYRSGLPGDAPKSDECRRWKGLGDRVWQVKRPIRFMGIIDTVGALGIPRLNAGIGFDWSPFEFFDHSVSSVVQRVYHAPCLHDRLWIFQPCLIFPSPEEDRDGDGVVDQRNGDGDGTSGCSAQVTQKWFPGTHYDVGRMTFRFLRQSPTNWIEEALGWLPDLLSRTVYPNQVLGDAVLRWMVESVLAADEDSDNPLMPTAPAHIQALSESLAANTRPAVSEHDQRLRTGSGDIYGDVLAYAPGGVLISSLQTTSRSLTSLLNGLFPKLGDNIQGVLGVKTLVSILTNTADRRIPGAQADVYPYTEEETVLVDGKEVRFSIESLARLNEMNERGKLRYPSQTFEAFSLWKRVFGREGVH</sequence>
<dbReference type="STRING" id="183478.A0A364N8V7"/>
<gene>
    <name evidence="3" type="ORF">DDE83_003050</name>
</gene>
<dbReference type="Proteomes" id="UP000249619">
    <property type="component" value="Unassembled WGS sequence"/>
</dbReference>
<evidence type="ECO:0000256" key="1">
    <source>
        <dbReference type="SAM" id="MobiDB-lite"/>
    </source>
</evidence>
<dbReference type="Pfam" id="PF09994">
    <property type="entry name" value="T6SS_Tle1-like_cat"/>
    <property type="match status" value="1"/>
</dbReference>
<dbReference type="PANTHER" id="PTHR33840">
    <property type="match status" value="1"/>
</dbReference>
<evidence type="ECO:0000259" key="2">
    <source>
        <dbReference type="Pfam" id="PF09994"/>
    </source>
</evidence>
<protein>
    <submittedName>
        <fullName evidence="3">Peptidoglycan binding domain-containing protein</fullName>
    </submittedName>
</protein>
<proteinExistence type="predicted"/>
<evidence type="ECO:0000313" key="4">
    <source>
        <dbReference type="Proteomes" id="UP000249619"/>
    </source>
</evidence>
<dbReference type="EMBL" id="QGDH01000033">
    <property type="protein sequence ID" value="RAR13593.1"/>
    <property type="molecule type" value="Genomic_DNA"/>
</dbReference>